<sequence>MVHVWMGATARYPARVTGSSTQLADIDDNPLSLRRGHALAACVLVFSLLVTFGAWEYARVKEARAAEAEFIRNTLDVAAVVGSRLENYEIMLKGGAALFASVDRPTPAQWRAYAEGMGLGNRFPSMLGLGYVAYVPHSRLPGLQLEWRDAGHGMLDVFPRGVRRHYGPVLYLEPRTPLNVAAIGYDMYADPTRHQAMTEAMETGTTRMSGPVRLLGDPAEAPAGLLLFVPIYRTGTVPRSPAVRRETMRGWVYAPFYVDHFTAGTLRGDPTVRRILVEDVTDGEPIPIYAAGDSGEQDGAPAAFEHEVVLEQFGRRWRMAFESHPAAQAIPQLRNLHLVLALGILASVLLSAIVWTLVRTQRRARKIARRMTEDFRRSEERFRTSMQYSAIGKALLDSEGCIVEANPALGRIVGLDPDSLAGVHFESLFEDEGPDLKEWLTHEDGDVNSVQRLTRRLHRAGDLPRHAQLSCSRIPGNIGQDVRGLAQVEDVTERIMAEARVHALNRTLEARVAMRTRELSQANQELESFAYSISHDLRAPLRAIDGFSRVLAERYGGNLDAAGRDYLDRVRAATARMAGLIDALLAMSRLSRVALNPESVDLSQLAREVVDELKAAEELPGLQVDIEPGLTAWGDVSLLHNLLSNLLGNAVKFSAGRERPHIEFGQGPGPDGTPGFFVRDNGAGFSQQYVDKLFRPFQRLHGQDEFAGHGIGLASVRRIVERHGGSIRAEGRAGEGATFWFTLPLEPPDDAPDGGGAANPGRRA</sequence>
<dbReference type="NCBIfam" id="TIGR00229">
    <property type="entry name" value="sensory_box"/>
    <property type="match status" value="1"/>
</dbReference>
<accession>A0A514BRH0</accession>
<dbReference type="KEGG" id="lyj:FKV23_07655"/>
<dbReference type="Pfam" id="PF00512">
    <property type="entry name" value="HisKA"/>
    <property type="match status" value="1"/>
</dbReference>
<evidence type="ECO:0000259" key="12">
    <source>
        <dbReference type="PROSITE" id="PS50109"/>
    </source>
</evidence>
<dbReference type="InterPro" id="IPR036890">
    <property type="entry name" value="HATPase_C_sf"/>
</dbReference>
<dbReference type="Gene3D" id="1.10.287.130">
    <property type="match status" value="1"/>
</dbReference>
<dbReference type="PANTHER" id="PTHR42878:SF15">
    <property type="entry name" value="BACTERIOPHYTOCHROME"/>
    <property type="match status" value="1"/>
</dbReference>
<keyword evidence="16" id="KW-1185">Reference proteome</keyword>
<reference evidence="15 16" key="1">
    <citation type="submission" date="2019-06" db="EMBL/GenBank/DDBJ databases">
        <title>Lysobacter alkalisoli sp. nov. isolated from saline-alkali soil.</title>
        <authorList>
            <person name="Sun J.-Q."/>
            <person name="Xu L."/>
        </authorList>
    </citation>
    <scope>NUCLEOTIDE SEQUENCE [LARGE SCALE GENOMIC DNA]</scope>
    <source>
        <strain evidence="15 16">SJ-36</strain>
    </source>
</reference>
<feature type="transmembrane region" description="Helical" evidence="11">
    <location>
        <begin position="37"/>
        <end position="55"/>
    </location>
</feature>
<dbReference type="GO" id="GO:0005886">
    <property type="term" value="C:plasma membrane"/>
    <property type="evidence" value="ECO:0007669"/>
    <property type="project" value="UniProtKB-ARBA"/>
</dbReference>
<evidence type="ECO:0000259" key="13">
    <source>
        <dbReference type="PROSITE" id="PS50112"/>
    </source>
</evidence>
<dbReference type="InterPro" id="IPR013656">
    <property type="entry name" value="PAS_4"/>
</dbReference>
<feature type="region of interest" description="Disordered" evidence="10">
    <location>
        <begin position="745"/>
        <end position="764"/>
    </location>
</feature>
<name>A0A514BRH0_9GAMM</name>
<dbReference type="Gene3D" id="3.30.450.350">
    <property type="entry name" value="CHASE domain"/>
    <property type="match status" value="1"/>
</dbReference>
<dbReference type="InterPro" id="IPR003661">
    <property type="entry name" value="HisK_dim/P_dom"/>
</dbReference>
<keyword evidence="7" id="KW-0418">Kinase</keyword>
<evidence type="ECO:0000256" key="3">
    <source>
        <dbReference type="ARBA" id="ARBA00012438"/>
    </source>
</evidence>
<dbReference type="EMBL" id="CP041242">
    <property type="protein sequence ID" value="QDH69983.1"/>
    <property type="molecule type" value="Genomic_DNA"/>
</dbReference>
<dbReference type="PANTHER" id="PTHR42878">
    <property type="entry name" value="TWO-COMPONENT HISTIDINE KINASE"/>
    <property type="match status" value="1"/>
</dbReference>
<evidence type="ECO:0000256" key="1">
    <source>
        <dbReference type="ARBA" id="ARBA00000085"/>
    </source>
</evidence>
<evidence type="ECO:0000313" key="15">
    <source>
        <dbReference type="EMBL" id="QDH69983.1"/>
    </source>
</evidence>
<dbReference type="Pfam" id="PF02518">
    <property type="entry name" value="HATPase_c"/>
    <property type="match status" value="1"/>
</dbReference>
<dbReference type="FunFam" id="1.10.287.130:FF:000070">
    <property type="entry name" value="Histidine kinase sensor protein"/>
    <property type="match status" value="1"/>
</dbReference>
<dbReference type="CDD" id="cd00130">
    <property type="entry name" value="PAS"/>
    <property type="match status" value="1"/>
</dbReference>
<dbReference type="PROSITE" id="PS50839">
    <property type="entry name" value="CHASE"/>
    <property type="match status" value="1"/>
</dbReference>
<dbReference type="GO" id="GO:0030295">
    <property type="term" value="F:protein kinase activator activity"/>
    <property type="evidence" value="ECO:0007669"/>
    <property type="project" value="TreeGrafter"/>
</dbReference>
<dbReference type="PROSITE" id="PS50112">
    <property type="entry name" value="PAS"/>
    <property type="match status" value="1"/>
</dbReference>
<dbReference type="InterPro" id="IPR006189">
    <property type="entry name" value="CHASE_dom"/>
</dbReference>
<evidence type="ECO:0000256" key="11">
    <source>
        <dbReference type="SAM" id="Phobius"/>
    </source>
</evidence>
<dbReference type="GO" id="GO:0000156">
    <property type="term" value="F:phosphorelay response regulator activity"/>
    <property type="evidence" value="ECO:0007669"/>
    <property type="project" value="TreeGrafter"/>
</dbReference>
<evidence type="ECO:0000313" key="16">
    <source>
        <dbReference type="Proteomes" id="UP000317199"/>
    </source>
</evidence>
<dbReference type="OrthoDB" id="9808408at2"/>
<dbReference type="InterPro" id="IPR035965">
    <property type="entry name" value="PAS-like_dom_sf"/>
</dbReference>
<feature type="domain" description="Histidine kinase" evidence="12">
    <location>
        <begin position="532"/>
        <end position="747"/>
    </location>
</feature>
<dbReference type="Gene3D" id="3.30.565.10">
    <property type="entry name" value="Histidine kinase-like ATPase, C-terminal domain"/>
    <property type="match status" value="1"/>
</dbReference>
<dbReference type="InterPro" id="IPR042240">
    <property type="entry name" value="CHASE_sf"/>
</dbReference>
<dbReference type="Pfam" id="PF03924">
    <property type="entry name" value="CHASE"/>
    <property type="match status" value="1"/>
</dbReference>
<dbReference type="InterPro" id="IPR004358">
    <property type="entry name" value="Sig_transdc_His_kin-like_C"/>
</dbReference>
<organism evidence="15 16">
    <name type="scientific">Marilutibacter alkalisoli</name>
    <dbReference type="NCBI Taxonomy" id="2591633"/>
    <lineage>
        <taxon>Bacteria</taxon>
        <taxon>Pseudomonadati</taxon>
        <taxon>Pseudomonadota</taxon>
        <taxon>Gammaproteobacteria</taxon>
        <taxon>Lysobacterales</taxon>
        <taxon>Lysobacteraceae</taxon>
        <taxon>Marilutibacter</taxon>
    </lineage>
</organism>
<dbReference type="FunFam" id="3.30.565.10:FF:000006">
    <property type="entry name" value="Sensor histidine kinase WalK"/>
    <property type="match status" value="1"/>
</dbReference>
<dbReference type="InterPro" id="IPR036097">
    <property type="entry name" value="HisK_dim/P_sf"/>
</dbReference>
<dbReference type="SUPFAM" id="SSF47384">
    <property type="entry name" value="Homodimeric domain of signal transducing histidine kinase"/>
    <property type="match status" value="1"/>
</dbReference>
<proteinExistence type="predicted"/>
<keyword evidence="4" id="KW-0597">Phosphoprotein</keyword>
<dbReference type="PROSITE" id="PS50109">
    <property type="entry name" value="HIS_KIN"/>
    <property type="match status" value="1"/>
</dbReference>
<feature type="transmembrane region" description="Helical" evidence="11">
    <location>
        <begin position="338"/>
        <end position="358"/>
    </location>
</feature>
<dbReference type="CDD" id="cd00082">
    <property type="entry name" value="HisKA"/>
    <property type="match status" value="1"/>
</dbReference>
<dbReference type="SUPFAM" id="SSF55874">
    <property type="entry name" value="ATPase domain of HSP90 chaperone/DNA topoisomerase II/histidine kinase"/>
    <property type="match status" value="1"/>
</dbReference>
<dbReference type="InterPro" id="IPR005467">
    <property type="entry name" value="His_kinase_dom"/>
</dbReference>
<dbReference type="PRINTS" id="PR00344">
    <property type="entry name" value="BCTRLSENSOR"/>
</dbReference>
<dbReference type="Pfam" id="PF08448">
    <property type="entry name" value="PAS_4"/>
    <property type="match status" value="1"/>
</dbReference>
<evidence type="ECO:0000256" key="9">
    <source>
        <dbReference type="ARBA" id="ARBA00023136"/>
    </source>
</evidence>
<dbReference type="SUPFAM" id="SSF55785">
    <property type="entry name" value="PYP-like sensor domain (PAS domain)"/>
    <property type="match status" value="1"/>
</dbReference>
<comment type="subcellular location">
    <subcellularLocation>
        <location evidence="2">Membrane</location>
    </subcellularLocation>
</comment>
<dbReference type="GO" id="GO:0007234">
    <property type="term" value="P:osmosensory signaling via phosphorelay pathway"/>
    <property type="evidence" value="ECO:0007669"/>
    <property type="project" value="TreeGrafter"/>
</dbReference>
<evidence type="ECO:0000256" key="8">
    <source>
        <dbReference type="ARBA" id="ARBA00022989"/>
    </source>
</evidence>
<dbReference type="Gene3D" id="3.30.450.20">
    <property type="entry name" value="PAS domain"/>
    <property type="match status" value="1"/>
</dbReference>
<dbReference type="InterPro" id="IPR003594">
    <property type="entry name" value="HATPase_dom"/>
</dbReference>
<evidence type="ECO:0000259" key="14">
    <source>
        <dbReference type="PROSITE" id="PS50839"/>
    </source>
</evidence>
<keyword evidence="5" id="KW-0808">Transferase</keyword>
<evidence type="ECO:0000256" key="5">
    <source>
        <dbReference type="ARBA" id="ARBA00022679"/>
    </source>
</evidence>
<dbReference type="SMART" id="SM00387">
    <property type="entry name" value="HATPase_c"/>
    <property type="match status" value="1"/>
</dbReference>
<protein>
    <recommendedName>
        <fullName evidence="3">histidine kinase</fullName>
        <ecNumber evidence="3">2.7.13.3</ecNumber>
    </recommendedName>
</protein>
<comment type="catalytic activity">
    <reaction evidence="1">
        <text>ATP + protein L-histidine = ADP + protein N-phospho-L-histidine.</text>
        <dbReference type="EC" id="2.7.13.3"/>
    </reaction>
</comment>
<feature type="domain" description="CHASE" evidence="14">
    <location>
        <begin position="166"/>
        <end position="266"/>
    </location>
</feature>
<dbReference type="Proteomes" id="UP000317199">
    <property type="component" value="Chromosome"/>
</dbReference>
<keyword evidence="8 11" id="KW-1133">Transmembrane helix</keyword>
<dbReference type="EC" id="2.7.13.3" evidence="3"/>
<dbReference type="InterPro" id="IPR050351">
    <property type="entry name" value="BphY/WalK/GraS-like"/>
</dbReference>
<evidence type="ECO:0000256" key="6">
    <source>
        <dbReference type="ARBA" id="ARBA00022692"/>
    </source>
</evidence>
<evidence type="ECO:0000256" key="7">
    <source>
        <dbReference type="ARBA" id="ARBA00022777"/>
    </source>
</evidence>
<dbReference type="GO" id="GO:0000155">
    <property type="term" value="F:phosphorelay sensor kinase activity"/>
    <property type="evidence" value="ECO:0007669"/>
    <property type="project" value="InterPro"/>
</dbReference>
<dbReference type="AlphaFoldDB" id="A0A514BRH0"/>
<dbReference type="SMART" id="SM00388">
    <property type="entry name" value="HisKA"/>
    <property type="match status" value="1"/>
</dbReference>
<keyword evidence="9 11" id="KW-0472">Membrane</keyword>
<dbReference type="SMART" id="SM01079">
    <property type="entry name" value="CHASE"/>
    <property type="match status" value="1"/>
</dbReference>
<evidence type="ECO:0000256" key="2">
    <source>
        <dbReference type="ARBA" id="ARBA00004370"/>
    </source>
</evidence>
<feature type="domain" description="PAS" evidence="13">
    <location>
        <begin position="378"/>
        <end position="422"/>
    </location>
</feature>
<evidence type="ECO:0000256" key="10">
    <source>
        <dbReference type="SAM" id="MobiDB-lite"/>
    </source>
</evidence>
<gene>
    <name evidence="15" type="ORF">FKV23_07655</name>
</gene>
<dbReference type="InterPro" id="IPR000014">
    <property type="entry name" value="PAS"/>
</dbReference>
<evidence type="ECO:0000256" key="4">
    <source>
        <dbReference type="ARBA" id="ARBA00022553"/>
    </source>
</evidence>
<keyword evidence="6 11" id="KW-0812">Transmembrane</keyword>